<keyword evidence="2" id="KW-1185">Reference proteome</keyword>
<dbReference type="RefSeq" id="WP_069640924.1">
    <property type="nucleotide sequence ID" value="NZ_JAFBEZ010000005.1"/>
</dbReference>
<organism evidence="1 2">
    <name type="scientific">Enterococcus ureilyticus</name>
    <dbReference type="NCBI Taxonomy" id="1131292"/>
    <lineage>
        <taxon>Bacteria</taxon>
        <taxon>Bacillati</taxon>
        <taxon>Bacillota</taxon>
        <taxon>Bacilli</taxon>
        <taxon>Lactobacillales</taxon>
        <taxon>Enterococcaceae</taxon>
        <taxon>Enterococcus</taxon>
    </lineage>
</organism>
<protein>
    <submittedName>
        <fullName evidence="1">Uncharacterized protein</fullName>
    </submittedName>
</protein>
<evidence type="ECO:0000313" key="1">
    <source>
        <dbReference type="EMBL" id="OEG21528.1"/>
    </source>
</evidence>
<dbReference type="EMBL" id="MIKC01000039">
    <property type="protein sequence ID" value="OEG21528.1"/>
    <property type="molecule type" value="Genomic_DNA"/>
</dbReference>
<dbReference type="STRING" id="1131292.BCR24_06545"/>
<name>A0A1E5H9A9_9ENTE</name>
<dbReference type="Proteomes" id="UP000094469">
    <property type="component" value="Unassembled WGS sequence"/>
</dbReference>
<accession>A0A1E5H9A9</accession>
<proteinExistence type="predicted"/>
<reference evidence="2" key="1">
    <citation type="submission" date="2016-09" db="EMBL/GenBank/DDBJ databases">
        <authorList>
            <person name="Gulvik C.A."/>
        </authorList>
    </citation>
    <scope>NUCLEOTIDE SEQUENCE [LARGE SCALE GENOMIC DNA]</scope>
    <source>
        <strain evidence="2">LMG 26676</strain>
    </source>
</reference>
<dbReference type="AlphaFoldDB" id="A0A1E5H9A9"/>
<sequence>MKIFDRYSFASFFEDFNSIFANEKNADELKEIYMKKAREQDISDFNYKGASFKFDEGYEEYEDTGGHILYLRYRGMNSM</sequence>
<gene>
    <name evidence="1" type="ORF">BCR24_06545</name>
</gene>
<comment type="caution">
    <text evidence="1">The sequence shown here is derived from an EMBL/GenBank/DDBJ whole genome shotgun (WGS) entry which is preliminary data.</text>
</comment>
<evidence type="ECO:0000313" key="2">
    <source>
        <dbReference type="Proteomes" id="UP000094469"/>
    </source>
</evidence>